<organism evidence="1">
    <name type="scientific">marine sediment metagenome</name>
    <dbReference type="NCBI Taxonomy" id="412755"/>
    <lineage>
        <taxon>unclassified sequences</taxon>
        <taxon>metagenomes</taxon>
        <taxon>ecological metagenomes</taxon>
    </lineage>
</organism>
<sequence>MTRVRGTDWYTAMDWQSRVNKNTIMEWAISAPATYKAPIIEHGEGIEVLGLIIMKSSSKGKRSTYWVSLDHGLFAGSEPDVGSAKDLDTAKILAIGFMHKYDTWAKVLNWIRRVHKINLRIKRSF</sequence>
<proteinExistence type="predicted"/>
<comment type="caution">
    <text evidence="1">The sequence shown here is derived from an EMBL/GenBank/DDBJ whole genome shotgun (WGS) entry which is preliminary data.</text>
</comment>
<protein>
    <submittedName>
        <fullName evidence="1">Uncharacterized protein</fullName>
    </submittedName>
</protein>
<dbReference type="EMBL" id="LAZR01005826">
    <property type="protein sequence ID" value="KKM96856.1"/>
    <property type="molecule type" value="Genomic_DNA"/>
</dbReference>
<dbReference type="AlphaFoldDB" id="A0A0F9MC13"/>
<evidence type="ECO:0000313" key="1">
    <source>
        <dbReference type="EMBL" id="KKM96856.1"/>
    </source>
</evidence>
<name>A0A0F9MC13_9ZZZZ</name>
<reference evidence="1" key="1">
    <citation type="journal article" date="2015" name="Nature">
        <title>Complex archaea that bridge the gap between prokaryotes and eukaryotes.</title>
        <authorList>
            <person name="Spang A."/>
            <person name="Saw J.H."/>
            <person name="Jorgensen S.L."/>
            <person name="Zaremba-Niedzwiedzka K."/>
            <person name="Martijn J."/>
            <person name="Lind A.E."/>
            <person name="van Eijk R."/>
            <person name="Schleper C."/>
            <person name="Guy L."/>
            <person name="Ettema T.J."/>
        </authorList>
    </citation>
    <scope>NUCLEOTIDE SEQUENCE</scope>
</reference>
<gene>
    <name evidence="1" type="ORF">LCGC14_1173970</name>
</gene>
<accession>A0A0F9MC13</accession>